<dbReference type="PROSITE" id="PS50941">
    <property type="entry name" value="CHIT_BIND_I_2"/>
    <property type="match status" value="2"/>
</dbReference>
<evidence type="ECO:0000313" key="8">
    <source>
        <dbReference type="EMBL" id="KAK6356090.1"/>
    </source>
</evidence>
<dbReference type="InterPro" id="IPR036861">
    <property type="entry name" value="Endochitinase-like_sf"/>
</dbReference>
<sequence length="1779" mass="196893">MKSLFLRSLAVIIALSGVVDARATGPIDYRHRHHAKRYEITDPDHSKAISQNPSNAKVHAGLNKRQDYSCGPDRPCHNGACCGPSGWCGYGPASCGTGCSSNCDAKAECGQYAEPAGKTCPLNVCCSQHGFCGTTSEFCDDNCQSNCGAVNRPSGGGNVRKNVIGYYESWAATSKTCSRMQPEEVPASGMTHLNFAFAFIAPDTYDIIPMPDTDPKLFSRTTALKSTYPGLKVWISVGGWTFNDNGTIWQPVFSDLASSQAKRSKFIKSMIKFMIQYGFDGCDLDWEYPGAPDRGGQKADVENYVSLMKETNDAFKAHPKKFGLSFTAPTSFWYLRWFDLEKIHPNVDFINVMSYDLHGIWDSTNPIGPQVLGHTNMTEIDLALDLFWRTNVPSSKVHLGFGFYGRSFKLKNSRCSDPGCPFEGPADAGPCTDTAGILSFKEIQSLIDASGGAKPKLDQTAQVNYLTWGSGNWISYDDKVTFEAKVDFGNERGLNGMLIWAVDQDDTQWNAIKAVTGKNVLTANEFQAIPESDLLPRDCYVTGLCGSDCAAGYLPITDKIYNAHQDRLHDPNADFDPKRCGGDKQRSLCCPFASRPSKIKCHWRGNEGHCNGRCHDGEVFMVSDNQGDNGRSCLKGLRAFCCEVENTKIVEACDYGECGATDCSGMGDKTELVEGGKEYNGCSRGVSKPFCCTKKSGVETCNWSGHGADCVEPVCRTDQIQLRTSSRGDAGGQCRWGRQRALCCNAPKGYSSFLPVDLSMVFPTLPPTDYDPAYGLVLHDNTVPNPREGPFAMVIIVGPADDVSTFSKRDGSHMELFDCPIPREGDNGIHKAKAVCRGDPENCNQIFKLEGGVEGTFVKMPSHCTGDRYVRAIHLKRAEDQTLPGRLLPRDVTSEVYEFAFDYNFHLRKRDASDVSVRIDYASQYKYFLQFVEGAPINKRSEGISTVDELYEAWESMLSVHPETNVIERRTAENWLEHDARALHPRFYSSNSANWEHLWEILLSDWELKTTVDKTWDFKLEKKLFQIEKTCTFNGGSLKGEASAGMKVEGTAKVMAGASLVGKFTTSGVNFDQSYAFFGHDLTLTMGVDLSLIGRLKFDQTTFGFPRDINVNINIGDAFNVKGILEVVPVIGTRMALSGDLTTSATVNWEQGFNSKYGYSFPNHKLGVPTTNPDSKGGSFKIIGNKNIGATATGSLTFKIAPYVQLQLSVGSLKADTTVASLSIEGRFPSELYVDLEADSSCSGVKMGIAAKLTGEIEGNGNAGLKDIVSWARVLPLFNTGRRTISSPTCYSFRSGSSKKMRKREYIWDNTTLGAENELSLLGIQEYSHTKRRSLAKRAGGTLYNLANSFSCPGGDNDEGGSPCDEELGEDFANAFTNAYGDREDDPTPTSLEKRSDDHWHDEFLEEVGQSIKAFQADGGNLTDEEYWRHFGLVAKRREAFRERAHPRAVADWAPVGTARPQHGPFDNSRTWRRVCDGFRFAWKTGAYNSWPHQVRGMTVYERSEGCTQAPYLRTYGLTDTLPTRDGSNLHMATEHILELQTFNSFWRWVTDNASGEGFAILNNFGTSRDGACDVLNTHFYELTVGGIYRPIDILALGVFPSNVGFYANNLGEFVILESPTNKVKMSLMGGGTIRTTDYMADPNRTLRKKLTVLKSCLLVFKYLREPTIQANFEAQVRRMGAGLDFLERVYIPSRILTYQPGGFALSSAWYRYVREVTVPTLNRIGEQFLRDNLATLTRDHGTPRPGETQDDIDNRQALYMLSTSFRNTFLPFNPSIPP</sequence>
<comment type="caution">
    <text evidence="8">The sequence shown here is derived from an EMBL/GenBank/DDBJ whole genome shotgun (WGS) entry which is preliminary data.</text>
</comment>
<dbReference type="InterPro" id="IPR001002">
    <property type="entry name" value="Chitin-bd_1"/>
</dbReference>
<organism evidence="8 9">
    <name type="scientific">Orbilia javanica</name>
    <dbReference type="NCBI Taxonomy" id="47235"/>
    <lineage>
        <taxon>Eukaryota</taxon>
        <taxon>Fungi</taxon>
        <taxon>Dikarya</taxon>
        <taxon>Ascomycota</taxon>
        <taxon>Pezizomycotina</taxon>
        <taxon>Orbiliomycetes</taxon>
        <taxon>Orbiliales</taxon>
        <taxon>Orbiliaceae</taxon>
        <taxon>Orbilia</taxon>
    </lineage>
</organism>
<dbReference type="InterPro" id="IPR011583">
    <property type="entry name" value="Chitinase_II/V-like_cat"/>
</dbReference>
<dbReference type="Gene3D" id="3.10.50.10">
    <property type="match status" value="1"/>
</dbReference>
<dbReference type="InterPro" id="IPR050314">
    <property type="entry name" value="Glycosyl_Hydrlase_18"/>
</dbReference>
<evidence type="ECO:0000256" key="2">
    <source>
        <dbReference type="ARBA" id="ARBA00012729"/>
    </source>
</evidence>
<feature type="domain" description="Chitin-binding type-1" evidence="6">
    <location>
        <begin position="106"/>
        <end position="149"/>
    </location>
</feature>
<dbReference type="Gene3D" id="3.20.20.80">
    <property type="entry name" value="Glycosidases"/>
    <property type="match status" value="1"/>
</dbReference>
<dbReference type="Pfam" id="PF00187">
    <property type="entry name" value="Chitin_bind_1"/>
    <property type="match status" value="1"/>
</dbReference>
<evidence type="ECO:0000256" key="5">
    <source>
        <dbReference type="SAM" id="SignalP"/>
    </source>
</evidence>
<dbReference type="SUPFAM" id="SSF57016">
    <property type="entry name" value="Plant lectins/antimicrobial peptides"/>
    <property type="match status" value="1"/>
</dbReference>
<dbReference type="PANTHER" id="PTHR11177">
    <property type="entry name" value="CHITINASE"/>
    <property type="match status" value="1"/>
</dbReference>
<feature type="disulfide bond" evidence="4">
    <location>
        <begin position="120"/>
        <end position="132"/>
    </location>
</feature>
<evidence type="ECO:0000259" key="7">
    <source>
        <dbReference type="PROSITE" id="PS51910"/>
    </source>
</evidence>
<feature type="signal peptide" evidence="5">
    <location>
        <begin position="1"/>
        <end position="21"/>
    </location>
</feature>
<name>A0AAN8N828_9PEZI</name>
<feature type="chain" id="PRO_5042944152" description="chitinase" evidence="5">
    <location>
        <begin position="22"/>
        <end position="1779"/>
    </location>
</feature>
<dbReference type="InterPro" id="IPR018371">
    <property type="entry name" value="Chitin-binding_1_CS"/>
</dbReference>
<keyword evidence="5" id="KW-0732">Signal</keyword>
<dbReference type="InterPro" id="IPR001223">
    <property type="entry name" value="Glyco_hydro18_cat"/>
</dbReference>
<evidence type="ECO:0000259" key="6">
    <source>
        <dbReference type="PROSITE" id="PS50941"/>
    </source>
</evidence>
<comment type="similarity">
    <text evidence="1">Belongs to the glycosyl hydrolase 18 family. Chitinase class V subfamily.</text>
</comment>
<feature type="disulfide bond" evidence="4">
    <location>
        <begin position="99"/>
        <end position="103"/>
    </location>
</feature>
<dbReference type="GO" id="GO:0005975">
    <property type="term" value="P:carbohydrate metabolic process"/>
    <property type="evidence" value="ECO:0007669"/>
    <property type="project" value="InterPro"/>
</dbReference>
<dbReference type="Proteomes" id="UP001313282">
    <property type="component" value="Unassembled WGS sequence"/>
</dbReference>
<dbReference type="CDD" id="cd00035">
    <property type="entry name" value="ChtBD1"/>
    <property type="match status" value="1"/>
</dbReference>
<dbReference type="SMART" id="SM00636">
    <property type="entry name" value="Glyco_18"/>
    <property type="match status" value="1"/>
</dbReference>
<feature type="domain" description="GH18" evidence="7">
    <location>
        <begin position="161"/>
        <end position="519"/>
    </location>
</feature>
<feature type="domain" description="Chitin-binding type-1" evidence="6">
    <location>
        <begin position="67"/>
        <end position="105"/>
    </location>
</feature>
<protein>
    <recommendedName>
        <fullName evidence="2">chitinase</fullName>
        <ecNumber evidence="2">3.2.1.14</ecNumber>
    </recommendedName>
</protein>
<keyword evidence="3 4" id="KW-0147">Chitin-binding</keyword>
<dbReference type="SUPFAM" id="SSF51445">
    <property type="entry name" value="(Trans)glycosidases"/>
    <property type="match status" value="1"/>
</dbReference>
<feature type="disulfide bond" evidence="4">
    <location>
        <begin position="125"/>
        <end position="139"/>
    </location>
</feature>
<dbReference type="Pfam" id="PF00704">
    <property type="entry name" value="Glyco_hydro_18"/>
    <property type="match status" value="1"/>
</dbReference>
<evidence type="ECO:0000256" key="1">
    <source>
        <dbReference type="ARBA" id="ARBA00008682"/>
    </source>
</evidence>
<dbReference type="PANTHER" id="PTHR11177:SF397">
    <property type="entry name" value="CHITINASE"/>
    <property type="match status" value="1"/>
</dbReference>
<dbReference type="InterPro" id="IPR029070">
    <property type="entry name" value="Chitinase_insertion_sf"/>
</dbReference>
<keyword evidence="4" id="KW-1015">Disulfide bond</keyword>
<gene>
    <name evidence="8" type="ORF">TWF718_000464</name>
</gene>
<dbReference type="EC" id="3.2.1.14" evidence="2"/>
<evidence type="ECO:0000313" key="9">
    <source>
        <dbReference type="Proteomes" id="UP001313282"/>
    </source>
</evidence>
<dbReference type="PROSITE" id="PS51910">
    <property type="entry name" value="GH18_2"/>
    <property type="match status" value="1"/>
</dbReference>
<evidence type="ECO:0000256" key="3">
    <source>
        <dbReference type="ARBA" id="ARBA00022669"/>
    </source>
</evidence>
<accession>A0AAN8N828</accession>
<dbReference type="GO" id="GO:0008843">
    <property type="term" value="F:endochitinase activity"/>
    <property type="evidence" value="ECO:0007669"/>
    <property type="project" value="UniProtKB-EC"/>
</dbReference>
<keyword evidence="9" id="KW-1185">Reference proteome</keyword>
<dbReference type="PROSITE" id="PS00026">
    <property type="entry name" value="CHIT_BIND_I_1"/>
    <property type="match status" value="1"/>
</dbReference>
<dbReference type="Gene3D" id="3.30.60.10">
    <property type="entry name" value="Endochitinase-like"/>
    <property type="match status" value="1"/>
</dbReference>
<feature type="disulfide bond" evidence="4">
    <location>
        <begin position="81"/>
        <end position="95"/>
    </location>
</feature>
<dbReference type="SUPFAM" id="SSF54556">
    <property type="entry name" value="Chitinase insertion domain"/>
    <property type="match status" value="1"/>
</dbReference>
<feature type="disulfide bond" evidence="4">
    <location>
        <begin position="143"/>
        <end position="147"/>
    </location>
</feature>
<comment type="caution">
    <text evidence="4">Lacks conserved residue(s) required for the propagation of feature annotation.</text>
</comment>
<dbReference type="SMART" id="SM00270">
    <property type="entry name" value="ChtBD1"/>
    <property type="match status" value="2"/>
</dbReference>
<feature type="disulfide bond" evidence="4">
    <location>
        <begin position="76"/>
        <end position="88"/>
    </location>
</feature>
<reference evidence="8 9" key="1">
    <citation type="submission" date="2019-10" db="EMBL/GenBank/DDBJ databases">
        <authorList>
            <person name="Palmer J.M."/>
        </authorList>
    </citation>
    <scope>NUCLEOTIDE SEQUENCE [LARGE SCALE GENOMIC DNA]</scope>
    <source>
        <strain evidence="8 9">TWF718</strain>
    </source>
</reference>
<dbReference type="GO" id="GO:0008061">
    <property type="term" value="F:chitin binding"/>
    <property type="evidence" value="ECO:0007669"/>
    <property type="project" value="UniProtKB-UniRule"/>
</dbReference>
<dbReference type="EMBL" id="JAVHNR010000001">
    <property type="protein sequence ID" value="KAK6356090.1"/>
    <property type="molecule type" value="Genomic_DNA"/>
</dbReference>
<proteinExistence type="inferred from homology"/>
<evidence type="ECO:0000256" key="4">
    <source>
        <dbReference type="PROSITE-ProRule" id="PRU00261"/>
    </source>
</evidence>
<dbReference type="InterPro" id="IPR017853">
    <property type="entry name" value="GH"/>
</dbReference>